<gene>
    <name evidence="10" type="ordered locus">Amet_3157</name>
</gene>
<dbReference type="Gene3D" id="1.10.569.10">
    <property type="entry name" value="Aldehyde Ferredoxin Oxidoreductase Protein, subunit A, domain 2"/>
    <property type="match status" value="1"/>
</dbReference>
<proteinExistence type="inferred from homology"/>
<evidence type="ECO:0000256" key="2">
    <source>
        <dbReference type="ARBA" id="ARBA00011032"/>
    </source>
</evidence>
<dbReference type="InterPro" id="IPR013985">
    <property type="entry name" value="Ald_Fedxn_OxRdtase_dom3"/>
</dbReference>
<dbReference type="InterPro" id="IPR036503">
    <property type="entry name" value="Ald_Fedxn_OxRdtase_N_sf"/>
</dbReference>
<keyword evidence="7" id="KW-0411">Iron-sulfur</keyword>
<comment type="similarity">
    <text evidence="2">Belongs to the AOR/FOR family.</text>
</comment>
<evidence type="ECO:0000313" key="10">
    <source>
        <dbReference type="EMBL" id="ABR49296.1"/>
    </source>
</evidence>
<dbReference type="eggNOG" id="COG2414">
    <property type="taxonomic scope" value="Bacteria"/>
</dbReference>
<evidence type="ECO:0000256" key="6">
    <source>
        <dbReference type="ARBA" id="ARBA00023004"/>
    </source>
</evidence>
<dbReference type="EMBL" id="CP000724">
    <property type="protein sequence ID" value="ABR49296.1"/>
    <property type="molecule type" value="Genomic_DNA"/>
</dbReference>
<dbReference type="SUPFAM" id="SSF48310">
    <property type="entry name" value="Aldehyde ferredoxin oxidoreductase, C-terminal domains"/>
    <property type="match status" value="1"/>
</dbReference>
<feature type="domain" description="Aldehyde ferredoxin oxidoreductase N-terminal" evidence="9">
    <location>
        <begin position="7"/>
        <end position="205"/>
    </location>
</feature>
<evidence type="ECO:0000313" key="11">
    <source>
        <dbReference type="Proteomes" id="UP000001572"/>
    </source>
</evidence>
<evidence type="ECO:0000256" key="4">
    <source>
        <dbReference type="ARBA" id="ARBA00022723"/>
    </source>
</evidence>
<evidence type="ECO:0000256" key="7">
    <source>
        <dbReference type="ARBA" id="ARBA00023014"/>
    </source>
</evidence>
<dbReference type="GO" id="GO:0046872">
    <property type="term" value="F:metal ion binding"/>
    <property type="evidence" value="ECO:0007669"/>
    <property type="project" value="UniProtKB-KW"/>
</dbReference>
<keyword evidence="6" id="KW-0408">Iron</keyword>
<name>A6TSX8_ALKMQ</name>
<dbReference type="HOGENOM" id="CLU_020364_1_0_9"/>
<evidence type="ECO:0000256" key="3">
    <source>
        <dbReference type="ARBA" id="ARBA00022485"/>
    </source>
</evidence>
<evidence type="ECO:0000259" key="9">
    <source>
        <dbReference type="SMART" id="SM00790"/>
    </source>
</evidence>
<dbReference type="AlphaFoldDB" id="A6TSX8"/>
<comment type="cofactor">
    <cofactor evidence="8">
        <name>tungstopterin</name>
        <dbReference type="ChEBI" id="CHEBI:30402"/>
    </cofactor>
</comment>
<comment type="cofactor">
    <cofactor evidence="1">
        <name>[4Fe-4S] cluster</name>
        <dbReference type="ChEBI" id="CHEBI:49883"/>
    </cofactor>
</comment>
<accession>A6TSX8</accession>
<dbReference type="InterPro" id="IPR001203">
    <property type="entry name" value="OxRdtase_Ald_Fedxn_C"/>
</dbReference>
<dbReference type="PANTHER" id="PTHR30038:SF8">
    <property type="entry name" value="ALDEHYDE FERREDOXIN OXIDOREDUCTASE"/>
    <property type="match status" value="1"/>
</dbReference>
<dbReference type="OrthoDB" id="9763894at2"/>
<dbReference type="Gene3D" id="3.60.9.10">
    <property type="entry name" value="Aldehyde ferredoxin oxidoreductase, N-terminal domain"/>
    <property type="match status" value="1"/>
</dbReference>
<dbReference type="InterPro" id="IPR036021">
    <property type="entry name" value="Tungsten_al_ferr_oxy-like_C"/>
</dbReference>
<dbReference type="STRING" id="293826.Amet_3157"/>
<evidence type="ECO:0000256" key="5">
    <source>
        <dbReference type="ARBA" id="ARBA00023002"/>
    </source>
</evidence>
<keyword evidence="11" id="KW-1185">Reference proteome</keyword>
<dbReference type="Pfam" id="PF02730">
    <property type="entry name" value="AFOR_N"/>
    <property type="match status" value="1"/>
</dbReference>
<evidence type="ECO:0000256" key="8">
    <source>
        <dbReference type="ARBA" id="ARBA00049934"/>
    </source>
</evidence>
<protein>
    <submittedName>
        <fullName evidence="10">Aldehyde ferredoxin oxidoreductase</fullName>
        <ecNumber evidence="10">1.2.7.5</ecNumber>
    </submittedName>
</protein>
<reference evidence="11" key="1">
    <citation type="journal article" date="2016" name="Genome Announc.">
        <title>Complete genome sequence of Alkaliphilus metalliredigens strain QYMF, an alkaliphilic and metal-reducing bacterium isolated from borax-contaminated leachate ponds.</title>
        <authorList>
            <person name="Hwang C."/>
            <person name="Copeland A."/>
            <person name="Lucas S."/>
            <person name="Lapidus A."/>
            <person name="Barry K."/>
            <person name="Detter J.C."/>
            <person name="Glavina Del Rio T."/>
            <person name="Hammon N."/>
            <person name="Israni S."/>
            <person name="Dalin E."/>
            <person name="Tice H."/>
            <person name="Pitluck S."/>
            <person name="Chertkov O."/>
            <person name="Brettin T."/>
            <person name="Bruce D."/>
            <person name="Han C."/>
            <person name="Schmutz J."/>
            <person name="Larimer F."/>
            <person name="Land M.L."/>
            <person name="Hauser L."/>
            <person name="Kyrpides N."/>
            <person name="Mikhailova N."/>
            <person name="Ye Q."/>
            <person name="Zhou J."/>
            <person name="Richardson P."/>
            <person name="Fields M.W."/>
        </authorList>
    </citation>
    <scope>NUCLEOTIDE SEQUENCE [LARGE SCALE GENOMIC DNA]</scope>
    <source>
        <strain evidence="11">QYMF</strain>
    </source>
</reference>
<organism evidence="10 11">
    <name type="scientific">Alkaliphilus metalliredigens (strain QYMF)</name>
    <dbReference type="NCBI Taxonomy" id="293826"/>
    <lineage>
        <taxon>Bacteria</taxon>
        <taxon>Bacillati</taxon>
        <taxon>Bacillota</taxon>
        <taxon>Clostridia</taxon>
        <taxon>Peptostreptococcales</taxon>
        <taxon>Natronincolaceae</taxon>
        <taxon>Alkaliphilus</taxon>
    </lineage>
</organism>
<dbReference type="Pfam" id="PF01314">
    <property type="entry name" value="AFOR_C"/>
    <property type="match status" value="1"/>
</dbReference>
<dbReference type="InterPro" id="IPR051919">
    <property type="entry name" value="W-dependent_AOR"/>
</dbReference>
<dbReference type="GO" id="GO:0033726">
    <property type="term" value="F:aldehyde ferredoxin oxidoreductase activity"/>
    <property type="evidence" value="ECO:0007669"/>
    <property type="project" value="UniProtKB-EC"/>
</dbReference>
<evidence type="ECO:0000256" key="1">
    <source>
        <dbReference type="ARBA" id="ARBA00001966"/>
    </source>
</evidence>
<keyword evidence="5 10" id="KW-0560">Oxidoreductase</keyword>
<keyword evidence="3" id="KW-0004">4Fe-4S</keyword>
<dbReference type="SMART" id="SM00790">
    <property type="entry name" value="AFOR_N"/>
    <property type="match status" value="1"/>
</dbReference>
<dbReference type="PANTHER" id="PTHR30038">
    <property type="entry name" value="ALDEHYDE FERREDOXIN OXIDOREDUCTASE"/>
    <property type="match status" value="1"/>
</dbReference>
<dbReference type="Gene3D" id="1.10.599.10">
    <property type="entry name" value="Aldehyde Ferredoxin Oxidoreductase Protein, subunit A, domain 3"/>
    <property type="match status" value="1"/>
</dbReference>
<dbReference type="GO" id="GO:0051539">
    <property type="term" value="F:4 iron, 4 sulfur cluster binding"/>
    <property type="evidence" value="ECO:0007669"/>
    <property type="project" value="UniProtKB-KW"/>
</dbReference>
<dbReference type="EC" id="1.2.7.5" evidence="10"/>
<dbReference type="InterPro" id="IPR013984">
    <property type="entry name" value="Ald_Fedxn_OxRdtase_dom2"/>
</dbReference>
<dbReference type="InterPro" id="IPR013983">
    <property type="entry name" value="Ald_Fedxn_OxRdtase_N"/>
</dbReference>
<dbReference type="GO" id="GO:0009055">
    <property type="term" value="F:electron transfer activity"/>
    <property type="evidence" value="ECO:0007669"/>
    <property type="project" value="InterPro"/>
</dbReference>
<dbReference type="KEGG" id="amt:Amet_3157"/>
<keyword evidence="4" id="KW-0479">Metal-binding</keyword>
<dbReference type="Proteomes" id="UP000001572">
    <property type="component" value="Chromosome"/>
</dbReference>
<sequence>MREEGIRLLYIDLSSRTSQLLIRKDLMDYIGGVSLGTQLLKEYCKLRGEPLASEQPIIVTKGPMNTIFPVVTKACTMFKSPLTGELGESYGGLRLAMAMGGAGIDAIVMVGSSQTPIYIHIDGEKVHFKEASALWGLKIDETTRLLHEQKGMWGIRSIMVIGPGGERGVKYASVTVDSFRHFGRLGLGCVMGSKGLKAIVVEGKKGHPIEHKEKYRAVYQEIYHKVTETDLMEKYHGIGTSININVLNDMKALPFNNLQRNQSVHANEISGERFAKERLIKKIACSGCPIGCIHIALLRKQFGEPHEYGSSTISYDHELIYALGTMLGILDLDGVLTLIQSVEEAGLDAITTGVLLAWMTEAYDKKRLSAEETIVVPHFGEVRIYEKMISYLVTQPNIFYESAKEGTDFLSKLYGGREYAMVLGKNEVAGYHTGYGNIVGQAVGARHSHLDNAGYAVDQEMDDSQIKQMVEKLIEEEIDRNLLNSLVICLFARKIYDYPTIVQALESIGYQYNEEQLKEMAIKTFLEKNELKKQMGFSLDQIEIPERFFETEAAGKKLKREKAEEMLMIYQHEVEKLHNSYYN</sequence>
<dbReference type="SUPFAM" id="SSF56228">
    <property type="entry name" value="Aldehyde ferredoxin oxidoreductase, N-terminal domain"/>
    <property type="match status" value="1"/>
</dbReference>
<dbReference type="RefSeq" id="WP_012064262.1">
    <property type="nucleotide sequence ID" value="NC_009633.1"/>
</dbReference>